<reference evidence="1 2" key="1">
    <citation type="submission" date="2019-07" db="EMBL/GenBank/DDBJ databases">
        <title>Draft genome assembly of a fouling barnacle, Amphibalanus amphitrite (Darwin, 1854): The first reference genome for Thecostraca.</title>
        <authorList>
            <person name="Kim W."/>
        </authorList>
    </citation>
    <scope>NUCLEOTIDE SEQUENCE [LARGE SCALE GENOMIC DNA]</scope>
    <source>
        <strain evidence="1">SNU_AA5</strain>
        <tissue evidence="1">Soma without cirri and trophi</tissue>
    </source>
</reference>
<name>A0A6A4WHH7_AMPAM</name>
<dbReference type="AlphaFoldDB" id="A0A6A4WHH7"/>
<evidence type="ECO:0000313" key="2">
    <source>
        <dbReference type="Proteomes" id="UP000440578"/>
    </source>
</evidence>
<sequence>MFTVRTGLGVQRPPLMVPVTLDGQKVEMELDTGATLSVCSDAGFRQLWPCGGPKLEPCSVKLKTYSDEQLPVMGQAAVNVQYGGQAQRLPLIVVEGGGPWLFGRNWLGHIRLDWPSICRVTAETRVQPILDEFADVFKEELGCYRGREVGIDVDPDVQPPPLYLHGMLPIPDNWPPLPTGCRLLIERLLLAGRLFRCRQG</sequence>
<dbReference type="Proteomes" id="UP000440578">
    <property type="component" value="Unassembled WGS sequence"/>
</dbReference>
<accession>A0A6A4WHH7</accession>
<dbReference type="OrthoDB" id="6436078at2759"/>
<dbReference type="InterPro" id="IPR021109">
    <property type="entry name" value="Peptidase_aspartic_dom_sf"/>
</dbReference>
<dbReference type="InterPro" id="IPR050951">
    <property type="entry name" value="Retrovirus_Pol_polyprotein"/>
</dbReference>
<dbReference type="PANTHER" id="PTHR37984">
    <property type="entry name" value="PROTEIN CBG26694"/>
    <property type="match status" value="1"/>
</dbReference>
<dbReference type="EMBL" id="VIIS01001075">
    <property type="protein sequence ID" value="KAF0302262.1"/>
    <property type="molecule type" value="Genomic_DNA"/>
</dbReference>
<evidence type="ECO:0008006" key="3">
    <source>
        <dbReference type="Google" id="ProtNLM"/>
    </source>
</evidence>
<protein>
    <recommendedName>
        <fullName evidence="3">Peptidase A2 domain-containing protein</fullName>
    </recommendedName>
</protein>
<dbReference type="PANTHER" id="PTHR37984:SF13">
    <property type="entry name" value="RIBONUCLEASE H"/>
    <property type="match status" value="1"/>
</dbReference>
<dbReference type="SUPFAM" id="SSF50630">
    <property type="entry name" value="Acid proteases"/>
    <property type="match status" value="1"/>
</dbReference>
<comment type="caution">
    <text evidence="1">The sequence shown here is derived from an EMBL/GenBank/DDBJ whole genome shotgun (WGS) entry which is preliminary data.</text>
</comment>
<keyword evidence="2" id="KW-1185">Reference proteome</keyword>
<gene>
    <name evidence="1" type="ORF">FJT64_025614</name>
</gene>
<organism evidence="1 2">
    <name type="scientific">Amphibalanus amphitrite</name>
    <name type="common">Striped barnacle</name>
    <name type="synonym">Balanus amphitrite</name>
    <dbReference type="NCBI Taxonomy" id="1232801"/>
    <lineage>
        <taxon>Eukaryota</taxon>
        <taxon>Metazoa</taxon>
        <taxon>Ecdysozoa</taxon>
        <taxon>Arthropoda</taxon>
        <taxon>Crustacea</taxon>
        <taxon>Multicrustacea</taxon>
        <taxon>Cirripedia</taxon>
        <taxon>Thoracica</taxon>
        <taxon>Thoracicalcarea</taxon>
        <taxon>Balanomorpha</taxon>
        <taxon>Balanoidea</taxon>
        <taxon>Balanidae</taxon>
        <taxon>Amphibalaninae</taxon>
        <taxon>Amphibalanus</taxon>
    </lineage>
</organism>
<evidence type="ECO:0000313" key="1">
    <source>
        <dbReference type="EMBL" id="KAF0302262.1"/>
    </source>
</evidence>
<dbReference type="Gene3D" id="2.40.70.10">
    <property type="entry name" value="Acid Proteases"/>
    <property type="match status" value="1"/>
</dbReference>
<proteinExistence type="predicted"/>